<proteinExistence type="inferred from homology"/>
<evidence type="ECO:0000256" key="1">
    <source>
        <dbReference type="ARBA" id="ARBA00003819"/>
    </source>
</evidence>
<comment type="function">
    <text evidence="1">Histone-like DNA-binding protein which is capable of wrapping DNA to stabilize it, and thus to prevent its denaturation under extreme environmental conditions.</text>
</comment>
<dbReference type="PANTHER" id="PTHR33175:SF3">
    <property type="entry name" value="DNA-BINDING PROTEIN HU-BETA"/>
    <property type="match status" value="1"/>
</dbReference>
<dbReference type="GO" id="GO:0006351">
    <property type="term" value="P:DNA-templated transcription"/>
    <property type="evidence" value="ECO:0007669"/>
    <property type="project" value="UniProtKB-ARBA"/>
</dbReference>
<dbReference type="CDD" id="cd13831">
    <property type="entry name" value="HU"/>
    <property type="match status" value="1"/>
</dbReference>
<dbReference type="OrthoDB" id="9799835at2"/>
<keyword evidence="7" id="KW-1185">Reference proteome</keyword>
<dbReference type="GO" id="GO:1990178">
    <property type="term" value="C:HU-DNA complex"/>
    <property type="evidence" value="ECO:0007669"/>
    <property type="project" value="UniProtKB-ARBA"/>
</dbReference>
<dbReference type="Pfam" id="PF00216">
    <property type="entry name" value="Bac_DNA_binding"/>
    <property type="match status" value="1"/>
</dbReference>
<dbReference type="PANTHER" id="PTHR33175">
    <property type="entry name" value="DNA-BINDING PROTEIN HU"/>
    <property type="match status" value="1"/>
</dbReference>
<comment type="similarity">
    <text evidence="2 5">Belongs to the bacterial histone-like protein family.</text>
</comment>
<evidence type="ECO:0000313" key="6">
    <source>
        <dbReference type="EMBL" id="PPE65600.1"/>
    </source>
</evidence>
<gene>
    <name evidence="6" type="ORF">C1704_13280</name>
</gene>
<dbReference type="InterPro" id="IPR020816">
    <property type="entry name" value="Histone-like_DNA-bd_CS"/>
</dbReference>
<dbReference type="SUPFAM" id="SSF47729">
    <property type="entry name" value="IHF-like DNA-binding proteins"/>
    <property type="match status" value="1"/>
</dbReference>
<dbReference type="GO" id="GO:0030261">
    <property type="term" value="P:chromosome condensation"/>
    <property type="evidence" value="ECO:0007669"/>
    <property type="project" value="UniProtKB-KW"/>
</dbReference>
<dbReference type="SMART" id="SM00411">
    <property type="entry name" value="BHL"/>
    <property type="match status" value="1"/>
</dbReference>
<keyword evidence="4 6" id="KW-0238">DNA-binding</keyword>
<keyword evidence="3" id="KW-0226">DNA condensation</keyword>
<reference evidence="6 7" key="1">
    <citation type="submission" date="2018-02" db="EMBL/GenBank/DDBJ databases">
        <title>Reclassifiation of [Polyangium] brachysporum DSM 7029 as Guopingzhaonella breviflexa gen. nov., sp. nov., a member of the family Comamonadaceae.</title>
        <authorList>
            <person name="Tang B."/>
        </authorList>
    </citation>
    <scope>NUCLEOTIDE SEQUENCE [LARGE SCALE GENOMIC DNA]</scope>
    <source>
        <strain evidence="6 7">BCRC 80649</strain>
    </source>
</reference>
<dbReference type="RefSeq" id="WP_104303222.1">
    <property type="nucleotide sequence ID" value="NZ_PSNX01000012.1"/>
</dbReference>
<dbReference type="InterPro" id="IPR000119">
    <property type="entry name" value="Hist_DNA-bd"/>
</dbReference>
<evidence type="ECO:0000313" key="7">
    <source>
        <dbReference type="Proteomes" id="UP000238605"/>
    </source>
</evidence>
<dbReference type="PROSITE" id="PS00045">
    <property type="entry name" value="HISTONE_LIKE"/>
    <property type="match status" value="1"/>
</dbReference>
<dbReference type="GO" id="GO:0006270">
    <property type="term" value="P:DNA replication initiation"/>
    <property type="evidence" value="ECO:0007669"/>
    <property type="project" value="UniProtKB-ARBA"/>
</dbReference>
<evidence type="ECO:0000256" key="2">
    <source>
        <dbReference type="ARBA" id="ARBA00010529"/>
    </source>
</evidence>
<dbReference type="PRINTS" id="PR01727">
    <property type="entry name" value="DNABINDINGHU"/>
</dbReference>
<dbReference type="GO" id="GO:0042802">
    <property type="term" value="F:identical protein binding"/>
    <property type="evidence" value="ECO:0007669"/>
    <property type="project" value="UniProtKB-ARBA"/>
</dbReference>
<protein>
    <submittedName>
        <fullName evidence="6">DNA-binding protein</fullName>
    </submittedName>
</protein>
<dbReference type="GO" id="GO:0003677">
    <property type="term" value="F:DNA binding"/>
    <property type="evidence" value="ECO:0007669"/>
    <property type="project" value="UniProtKB-KW"/>
</dbReference>
<evidence type="ECO:0000256" key="5">
    <source>
        <dbReference type="RuleBase" id="RU003939"/>
    </source>
</evidence>
<dbReference type="Proteomes" id="UP000238605">
    <property type="component" value="Unassembled WGS sequence"/>
</dbReference>
<dbReference type="AlphaFoldDB" id="A0A2S5SS83"/>
<sequence length="92" mass="9589">MTKSDLIDAIAADADVSKASAQRMLDAVAQHITQALAKGETVAWAGFGTFAVSERAARTGRNPRTGEEIQIEASKGAKFSAGKALKDALNGR</sequence>
<dbReference type="InterPro" id="IPR010992">
    <property type="entry name" value="IHF-like_DNA-bd_dom_sf"/>
</dbReference>
<dbReference type="GO" id="GO:0005829">
    <property type="term" value="C:cytosol"/>
    <property type="evidence" value="ECO:0007669"/>
    <property type="project" value="TreeGrafter"/>
</dbReference>
<dbReference type="GO" id="GO:1990103">
    <property type="term" value="C:DnaA-HU complex"/>
    <property type="evidence" value="ECO:0007669"/>
    <property type="project" value="UniProtKB-ARBA"/>
</dbReference>
<evidence type="ECO:0000256" key="3">
    <source>
        <dbReference type="ARBA" id="ARBA00023067"/>
    </source>
</evidence>
<dbReference type="FunFam" id="4.10.520.10:FF:000001">
    <property type="entry name" value="DNA-binding protein HU"/>
    <property type="match status" value="1"/>
</dbReference>
<comment type="caution">
    <text evidence="6">The sequence shown here is derived from an EMBL/GenBank/DDBJ whole genome shotgun (WGS) entry which is preliminary data.</text>
</comment>
<accession>A0A2S5SS83</accession>
<dbReference type="GO" id="GO:0030527">
    <property type="term" value="F:structural constituent of chromatin"/>
    <property type="evidence" value="ECO:0007669"/>
    <property type="project" value="InterPro"/>
</dbReference>
<organism evidence="6 7">
    <name type="scientific">Caldimonas caldifontis</name>
    <dbReference type="NCBI Taxonomy" id="1452508"/>
    <lineage>
        <taxon>Bacteria</taxon>
        <taxon>Pseudomonadati</taxon>
        <taxon>Pseudomonadota</taxon>
        <taxon>Betaproteobacteria</taxon>
        <taxon>Burkholderiales</taxon>
        <taxon>Sphaerotilaceae</taxon>
        <taxon>Caldimonas</taxon>
    </lineage>
</organism>
<dbReference type="EMBL" id="PSNX01000012">
    <property type="protein sequence ID" value="PPE65600.1"/>
    <property type="molecule type" value="Genomic_DNA"/>
</dbReference>
<evidence type="ECO:0000256" key="4">
    <source>
        <dbReference type="ARBA" id="ARBA00023125"/>
    </source>
</evidence>
<name>A0A2S5SS83_9BURK</name>
<dbReference type="Gene3D" id="4.10.520.10">
    <property type="entry name" value="IHF-like DNA-binding proteins"/>
    <property type="match status" value="1"/>
</dbReference>